<feature type="transmembrane region" description="Helical" evidence="20">
    <location>
        <begin position="309"/>
        <end position="328"/>
    </location>
</feature>
<keyword evidence="8 20" id="KW-1133">Transmembrane helix</keyword>
<feature type="transmembrane region" description="Helical" evidence="20">
    <location>
        <begin position="124"/>
        <end position="149"/>
    </location>
</feature>
<keyword evidence="4" id="KW-0444">Lipid biosynthesis</keyword>
<sequence>MSSSKVNHTSQSILNPKTTVYEFLGPIGAFLMITVLPILVYVLNVSCTFDGCPPYYYVEPYIKFPLSFLYHFSPWYLVSLFDAAAFVVYMCFLIYLYLTWLYIPGEWIEGTVLRNGKRLKYKQNGFDTLLLTLFIIAATLIVIGTGPFLFVFDHYIGLITASVVVSFAASIYVYLDSFKGEKLLALGGNTGNAIYDFMIGRELNPRIGDFDIKYLVELRPGLIGWMIIDISMAICQYVELGEITFALFLVVVFQIWYVVDALYMESSVLTTNDMTTDGFGWMLCFGNLTWLPFTYSIQARYLVLSPIGLSWFSIFIILILKFVGYMIFRGANTEKNVFRNDPDDPQVRHLEYITTEQGSRLLISGWWGIARHINYFGDWLMAWSWCLPCGFDDLFPYFYVVYFAVLLVHREIRDETKCKNKYKKDWDRYCETVKWRIIPGVY</sequence>
<evidence type="ECO:0000256" key="13">
    <source>
        <dbReference type="ARBA" id="ARBA00023166"/>
    </source>
</evidence>
<keyword evidence="13" id="KW-1207">Sterol metabolism</keyword>
<keyword evidence="10" id="KW-0756">Sterol biosynthesis</keyword>
<dbReference type="GO" id="GO:0050613">
    <property type="term" value="F:Delta14-sterol reductase activity"/>
    <property type="evidence" value="ECO:0007669"/>
    <property type="project" value="UniProtKB-EC"/>
</dbReference>
<keyword evidence="6" id="KW-0521">NADP</keyword>
<comment type="subcellular location">
    <subcellularLocation>
        <location evidence="1">Membrane</location>
        <topology evidence="1">Multi-pass membrane protein</topology>
    </subcellularLocation>
</comment>
<comment type="caution">
    <text evidence="21">The sequence shown here is derived from an EMBL/GenBank/DDBJ whole genome shotgun (WGS) entry which is preliminary data.</text>
</comment>
<evidence type="ECO:0000256" key="18">
    <source>
        <dbReference type="ARBA" id="ARBA00077841"/>
    </source>
</evidence>
<keyword evidence="22" id="KW-1185">Reference proteome</keyword>
<dbReference type="Proteomes" id="UP000789739">
    <property type="component" value="Unassembled WGS sequence"/>
</dbReference>
<feature type="transmembrane region" description="Helical" evidence="20">
    <location>
        <begin position="20"/>
        <end position="43"/>
    </location>
</feature>
<evidence type="ECO:0000256" key="3">
    <source>
        <dbReference type="ARBA" id="ARBA00012413"/>
    </source>
</evidence>
<evidence type="ECO:0000256" key="14">
    <source>
        <dbReference type="ARBA" id="ARBA00023221"/>
    </source>
</evidence>
<dbReference type="OrthoDB" id="10262235at2759"/>
<evidence type="ECO:0000256" key="19">
    <source>
        <dbReference type="ARBA" id="ARBA00083315"/>
    </source>
</evidence>
<evidence type="ECO:0000256" key="1">
    <source>
        <dbReference type="ARBA" id="ARBA00004141"/>
    </source>
</evidence>
<evidence type="ECO:0000313" key="22">
    <source>
        <dbReference type="Proteomes" id="UP000789739"/>
    </source>
</evidence>
<reference evidence="21" key="1">
    <citation type="submission" date="2021-06" db="EMBL/GenBank/DDBJ databases">
        <authorList>
            <person name="Kallberg Y."/>
            <person name="Tangrot J."/>
            <person name="Rosling A."/>
        </authorList>
    </citation>
    <scope>NUCLEOTIDE SEQUENCE</scope>
    <source>
        <strain evidence="21">BR232B</strain>
    </source>
</reference>
<evidence type="ECO:0000256" key="11">
    <source>
        <dbReference type="ARBA" id="ARBA00023098"/>
    </source>
</evidence>
<evidence type="ECO:0000256" key="7">
    <source>
        <dbReference type="ARBA" id="ARBA00022955"/>
    </source>
</evidence>
<evidence type="ECO:0000256" key="17">
    <source>
        <dbReference type="ARBA" id="ARBA00074394"/>
    </source>
</evidence>
<proteinExistence type="inferred from homology"/>
<dbReference type="PROSITE" id="PS01018">
    <property type="entry name" value="STEROL_REDUCT_2"/>
    <property type="match status" value="1"/>
</dbReference>
<feature type="transmembrane region" description="Helical" evidence="20">
    <location>
        <begin position="155"/>
        <end position="175"/>
    </location>
</feature>
<dbReference type="FunFam" id="1.20.120.1630:FF:000009">
    <property type="entry name" value="C-14 sterol reductase"/>
    <property type="match status" value="1"/>
</dbReference>
<keyword evidence="14" id="KW-0753">Steroid metabolism</keyword>
<comment type="pathway">
    <text evidence="16">Steroid biosynthesis; zymosterol biosynthesis; zymosterol from lanosterol: step 2/6.</text>
</comment>
<organism evidence="21 22">
    <name type="scientific">Paraglomus brasilianum</name>
    <dbReference type="NCBI Taxonomy" id="144538"/>
    <lineage>
        <taxon>Eukaryota</taxon>
        <taxon>Fungi</taxon>
        <taxon>Fungi incertae sedis</taxon>
        <taxon>Mucoromycota</taxon>
        <taxon>Glomeromycotina</taxon>
        <taxon>Glomeromycetes</taxon>
        <taxon>Paraglomerales</taxon>
        <taxon>Paraglomeraceae</taxon>
        <taxon>Paraglomus</taxon>
    </lineage>
</organism>
<dbReference type="Gene3D" id="1.20.120.1630">
    <property type="match status" value="1"/>
</dbReference>
<dbReference type="InterPro" id="IPR001171">
    <property type="entry name" value="ERG24_DHCR-like"/>
</dbReference>
<feature type="transmembrane region" description="Helical" evidence="20">
    <location>
        <begin position="240"/>
        <end position="259"/>
    </location>
</feature>
<dbReference type="InterPro" id="IPR018083">
    <property type="entry name" value="Sterol_reductase_CS"/>
</dbReference>
<feature type="transmembrane region" description="Helical" evidence="20">
    <location>
        <begin position="75"/>
        <end position="103"/>
    </location>
</feature>
<evidence type="ECO:0000256" key="16">
    <source>
        <dbReference type="ARBA" id="ARBA00060638"/>
    </source>
</evidence>
<keyword evidence="12 20" id="KW-0472">Membrane</keyword>
<gene>
    <name evidence="21" type="ORF">PBRASI_LOCUS7170</name>
</gene>
<evidence type="ECO:0000256" key="12">
    <source>
        <dbReference type="ARBA" id="ARBA00023136"/>
    </source>
</evidence>
<evidence type="ECO:0000256" key="5">
    <source>
        <dbReference type="ARBA" id="ARBA00022692"/>
    </source>
</evidence>
<comment type="catalytic activity">
    <reaction evidence="15">
        <text>4,4-dimethyl-5alpha-cholesta-8,24-dien-3beta-ol + NADP(+) = 4,4-dimethyl-5alpha-cholesta-8,14,24-trien-3beta-ol + NADPH + H(+)</text>
        <dbReference type="Rhea" id="RHEA:18561"/>
        <dbReference type="ChEBI" id="CHEBI:15378"/>
        <dbReference type="ChEBI" id="CHEBI:17813"/>
        <dbReference type="ChEBI" id="CHEBI:18364"/>
        <dbReference type="ChEBI" id="CHEBI:57783"/>
        <dbReference type="ChEBI" id="CHEBI:58349"/>
        <dbReference type="EC" id="1.3.1.70"/>
    </reaction>
    <physiologicalReaction direction="right-to-left" evidence="15">
        <dbReference type="Rhea" id="RHEA:18563"/>
    </physiologicalReaction>
</comment>
<dbReference type="GO" id="GO:0006696">
    <property type="term" value="P:ergosterol biosynthetic process"/>
    <property type="evidence" value="ECO:0007669"/>
    <property type="project" value="TreeGrafter"/>
</dbReference>
<keyword evidence="11" id="KW-0443">Lipid metabolism</keyword>
<dbReference type="PANTHER" id="PTHR21257:SF52">
    <property type="entry name" value="DELTA(14)-STEROL REDUCTASE TM7SF2"/>
    <property type="match status" value="1"/>
</dbReference>
<name>A0A9N9C936_9GLOM</name>
<evidence type="ECO:0000256" key="10">
    <source>
        <dbReference type="ARBA" id="ARBA00023011"/>
    </source>
</evidence>
<evidence type="ECO:0000256" key="8">
    <source>
        <dbReference type="ARBA" id="ARBA00022989"/>
    </source>
</evidence>
<accession>A0A9N9C936</accession>
<dbReference type="PROSITE" id="PS01017">
    <property type="entry name" value="STEROL_REDUCT_1"/>
    <property type="match status" value="1"/>
</dbReference>
<dbReference type="PANTHER" id="PTHR21257">
    <property type="entry name" value="DELTA(14)-STEROL REDUCTASE"/>
    <property type="match status" value="1"/>
</dbReference>
<evidence type="ECO:0000256" key="6">
    <source>
        <dbReference type="ARBA" id="ARBA00022857"/>
    </source>
</evidence>
<feature type="transmembrane region" description="Helical" evidence="20">
    <location>
        <begin position="279"/>
        <end position="297"/>
    </location>
</feature>
<dbReference type="EC" id="1.3.1.70" evidence="3"/>
<protein>
    <recommendedName>
        <fullName evidence="17">Delta(14)-sterol reductase ERG24</fullName>
        <ecNumber evidence="3">1.3.1.70</ecNumber>
    </recommendedName>
    <alternativeName>
        <fullName evidence="19">C-14 sterol reductase ERG24</fullName>
    </alternativeName>
    <alternativeName>
        <fullName evidence="18">Sterol C14-reductase ERG24</fullName>
    </alternativeName>
</protein>
<keyword evidence="7" id="KW-0752">Steroid biosynthesis</keyword>
<dbReference type="AlphaFoldDB" id="A0A9N9C936"/>
<dbReference type="EMBL" id="CAJVPI010001057">
    <property type="protein sequence ID" value="CAG8591935.1"/>
    <property type="molecule type" value="Genomic_DNA"/>
</dbReference>
<evidence type="ECO:0000256" key="4">
    <source>
        <dbReference type="ARBA" id="ARBA00022516"/>
    </source>
</evidence>
<evidence type="ECO:0000256" key="15">
    <source>
        <dbReference type="ARBA" id="ARBA00052254"/>
    </source>
</evidence>
<evidence type="ECO:0000313" key="21">
    <source>
        <dbReference type="EMBL" id="CAG8591935.1"/>
    </source>
</evidence>
<evidence type="ECO:0000256" key="20">
    <source>
        <dbReference type="SAM" id="Phobius"/>
    </source>
</evidence>
<dbReference type="GO" id="GO:0005789">
    <property type="term" value="C:endoplasmic reticulum membrane"/>
    <property type="evidence" value="ECO:0007669"/>
    <property type="project" value="TreeGrafter"/>
</dbReference>
<evidence type="ECO:0000256" key="2">
    <source>
        <dbReference type="ARBA" id="ARBA00005402"/>
    </source>
</evidence>
<dbReference type="Pfam" id="PF01222">
    <property type="entry name" value="ERG4_ERG24"/>
    <property type="match status" value="1"/>
</dbReference>
<keyword evidence="5 20" id="KW-0812">Transmembrane</keyword>
<comment type="similarity">
    <text evidence="2">Belongs to the ERG4/ERG24 family.</text>
</comment>
<keyword evidence="9" id="KW-0560">Oxidoreductase</keyword>
<evidence type="ECO:0000256" key="9">
    <source>
        <dbReference type="ARBA" id="ARBA00023002"/>
    </source>
</evidence>